<evidence type="ECO:0000313" key="2">
    <source>
        <dbReference type="Proteomes" id="UP000216188"/>
    </source>
</evidence>
<protein>
    <submittedName>
        <fullName evidence="1">Uncharacterized protein</fullName>
    </submittedName>
</protein>
<evidence type="ECO:0000313" key="1">
    <source>
        <dbReference type="EMBL" id="OYR21976.1"/>
    </source>
</evidence>
<gene>
    <name evidence="1" type="ORF">CEV34_4777</name>
</gene>
<accession>A0A256G4T7</accession>
<dbReference type="Proteomes" id="UP000216188">
    <property type="component" value="Unassembled WGS sequence"/>
</dbReference>
<sequence>MKVTIHSVSEHRIMSGERAFTNNPVGALRAFALPGSKMGA</sequence>
<dbReference type="AlphaFoldDB" id="A0A256G4T7"/>
<organism evidence="1 2">
    <name type="scientific">Brucella pseudogrignonensis</name>
    <dbReference type="NCBI Taxonomy" id="419475"/>
    <lineage>
        <taxon>Bacteria</taxon>
        <taxon>Pseudomonadati</taxon>
        <taxon>Pseudomonadota</taxon>
        <taxon>Alphaproteobacteria</taxon>
        <taxon>Hyphomicrobiales</taxon>
        <taxon>Brucellaceae</taxon>
        <taxon>Brucella/Ochrobactrum group</taxon>
        <taxon>Brucella</taxon>
    </lineage>
</organism>
<dbReference type="EMBL" id="NNRM01000046">
    <property type="protein sequence ID" value="OYR21976.1"/>
    <property type="molecule type" value="Genomic_DNA"/>
</dbReference>
<name>A0A256G4T7_9HYPH</name>
<comment type="caution">
    <text evidence="1">The sequence shown here is derived from an EMBL/GenBank/DDBJ whole genome shotgun (WGS) entry which is preliminary data.</text>
</comment>
<reference evidence="1 2" key="1">
    <citation type="submission" date="2017-07" db="EMBL/GenBank/DDBJ databases">
        <title>Phylogenetic study on the rhizospheric bacterium Ochrobactrum sp. A44.</title>
        <authorList>
            <person name="Krzyzanowska D.M."/>
            <person name="Ossowicki A."/>
            <person name="Rajewska M."/>
            <person name="Maciag T."/>
            <person name="Kaczynski Z."/>
            <person name="Czerwicka M."/>
            <person name="Jafra S."/>
        </authorList>
    </citation>
    <scope>NUCLEOTIDE SEQUENCE [LARGE SCALE GENOMIC DNA]</scope>
    <source>
        <strain evidence="1 2">CCUG 30717</strain>
    </source>
</reference>
<proteinExistence type="predicted"/>
<keyword evidence="2" id="KW-1185">Reference proteome</keyword>